<evidence type="ECO:0008006" key="3">
    <source>
        <dbReference type="Google" id="ProtNLM"/>
    </source>
</evidence>
<sequence length="133" mass="15369">MNCPGCGSPKLVKNCPTNSDRQNFKCRYCHRQFVQNPRHQRISEDTQKLIDQLLLEKYLEPGLSKSPGCRPAGWNIMYFQQLASVPGQFQVKSKKTGKITIECDQMSWFVNHKGNKQWKELAIDALTKEILRV</sequence>
<evidence type="ECO:0000313" key="1">
    <source>
        <dbReference type="EMBL" id="NQE33806.1"/>
    </source>
</evidence>
<dbReference type="Proteomes" id="UP000702425">
    <property type="component" value="Unassembled WGS sequence"/>
</dbReference>
<protein>
    <recommendedName>
        <fullName evidence="3">InsA N-terminal domain-containing protein</fullName>
    </recommendedName>
</protein>
<accession>A0ABX2CTT4</accession>
<organism evidence="1 2">
    <name type="scientific">Microcoleus asticus IPMA8</name>
    <dbReference type="NCBI Taxonomy" id="2563858"/>
    <lineage>
        <taxon>Bacteria</taxon>
        <taxon>Bacillati</taxon>
        <taxon>Cyanobacteriota</taxon>
        <taxon>Cyanophyceae</taxon>
        <taxon>Oscillatoriophycideae</taxon>
        <taxon>Oscillatoriales</taxon>
        <taxon>Microcoleaceae</taxon>
        <taxon>Microcoleus</taxon>
        <taxon>Microcoleus asticus</taxon>
    </lineage>
</organism>
<evidence type="ECO:0000313" key="2">
    <source>
        <dbReference type="Proteomes" id="UP000702425"/>
    </source>
</evidence>
<keyword evidence="2" id="KW-1185">Reference proteome</keyword>
<proteinExistence type="predicted"/>
<dbReference type="EMBL" id="SRRZ01000020">
    <property type="protein sequence ID" value="NQE33806.1"/>
    <property type="molecule type" value="Genomic_DNA"/>
</dbReference>
<gene>
    <name evidence="1" type="ORF">E5S67_01527</name>
</gene>
<reference evidence="1 2" key="1">
    <citation type="journal article" date="2020" name="Sci. Rep.">
        <title>A novel cyanobacterial geosmin producer, revising GeoA distribution and dispersion patterns in Bacteria.</title>
        <authorList>
            <person name="Churro C."/>
            <person name="Semedo-Aguiar A.P."/>
            <person name="Silva A.D."/>
            <person name="Pereira-Leal J.B."/>
            <person name="Leite R.B."/>
        </authorList>
    </citation>
    <scope>NUCLEOTIDE SEQUENCE [LARGE SCALE GENOMIC DNA]</scope>
    <source>
        <strain evidence="1 2">IPMA8</strain>
    </source>
</reference>
<comment type="caution">
    <text evidence="1">The sequence shown here is derived from an EMBL/GenBank/DDBJ whole genome shotgun (WGS) entry which is preliminary data.</text>
</comment>
<name>A0ABX2CTT4_9CYAN</name>